<dbReference type="Pfam" id="PF14438">
    <property type="entry name" value="SM-ATX"/>
    <property type="match status" value="1"/>
</dbReference>
<evidence type="ECO:0000313" key="2">
    <source>
        <dbReference type="EMBL" id="KAJ6807112.1"/>
    </source>
</evidence>
<feature type="domain" description="Ataxin 2 SM" evidence="1">
    <location>
        <begin position="22"/>
        <end position="98"/>
    </location>
</feature>
<dbReference type="GO" id="GO:0034063">
    <property type="term" value="P:stress granule assembly"/>
    <property type="evidence" value="ECO:0007669"/>
    <property type="project" value="TreeGrafter"/>
</dbReference>
<gene>
    <name evidence="2" type="ORF">M6B38_173495</name>
</gene>
<evidence type="ECO:0000313" key="3">
    <source>
        <dbReference type="Proteomes" id="UP001140949"/>
    </source>
</evidence>
<dbReference type="GO" id="GO:0003729">
    <property type="term" value="F:mRNA binding"/>
    <property type="evidence" value="ECO:0007669"/>
    <property type="project" value="TreeGrafter"/>
</dbReference>
<comment type="caution">
    <text evidence="2">The sequence shown here is derived from an EMBL/GenBank/DDBJ whole genome shotgun (WGS) entry which is preliminary data.</text>
</comment>
<evidence type="ECO:0000259" key="1">
    <source>
        <dbReference type="Pfam" id="PF14438"/>
    </source>
</evidence>
<reference evidence="2" key="2">
    <citation type="submission" date="2023-04" db="EMBL/GenBank/DDBJ databases">
        <authorList>
            <person name="Bruccoleri R.E."/>
            <person name="Oakeley E.J."/>
            <person name="Faust A.-M."/>
            <person name="Dessus-Babus S."/>
            <person name="Altorfer M."/>
            <person name="Burckhardt D."/>
            <person name="Oertli M."/>
            <person name="Naumann U."/>
            <person name="Petersen F."/>
            <person name="Wong J."/>
        </authorList>
    </citation>
    <scope>NUCLEOTIDE SEQUENCE</scope>
    <source>
        <strain evidence="2">GSM-AAB239-AS_SAM_17_03QT</strain>
        <tissue evidence="2">Leaf</tissue>
    </source>
</reference>
<reference evidence="2" key="1">
    <citation type="journal article" date="2023" name="GigaByte">
        <title>Genome assembly of the bearded iris, Iris pallida Lam.</title>
        <authorList>
            <person name="Bruccoleri R.E."/>
            <person name="Oakeley E.J."/>
            <person name="Faust A.M.E."/>
            <person name="Altorfer M."/>
            <person name="Dessus-Babus S."/>
            <person name="Burckhardt D."/>
            <person name="Oertli M."/>
            <person name="Naumann U."/>
            <person name="Petersen F."/>
            <person name="Wong J."/>
        </authorList>
    </citation>
    <scope>NUCLEOTIDE SEQUENCE</scope>
    <source>
        <strain evidence="2">GSM-AAB239-AS_SAM_17_03QT</strain>
    </source>
</reference>
<dbReference type="PANTHER" id="PTHR12854:SF12">
    <property type="entry name" value="POLYADENYLATE-BINDING PROTEIN INTERACTING PROTEIN"/>
    <property type="match status" value="1"/>
</dbReference>
<dbReference type="Proteomes" id="UP001140949">
    <property type="component" value="Unassembled WGS sequence"/>
</dbReference>
<dbReference type="PANTHER" id="PTHR12854">
    <property type="entry name" value="ATAXIN 2-RELATED"/>
    <property type="match status" value="1"/>
</dbReference>
<organism evidence="2 3">
    <name type="scientific">Iris pallida</name>
    <name type="common">Sweet iris</name>
    <dbReference type="NCBI Taxonomy" id="29817"/>
    <lineage>
        <taxon>Eukaryota</taxon>
        <taxon>Viridiplantae</taxon>
        <taxon>Streptophyta</taxon>
        <taxon>Embryophyta</taxon>
        <taxon>Tracheophyta</taxon>
        <taxon>Spermatophyta</taxon>
        <taxon>Magnoliopsida</taxon>
        <taxon>Liliopsida</taxon>
        <taxon>Asparagales</taxon>
        <taxon>Iridaceae</taxon>
        <taxon>Iridoideae</taxon>
        <taxon>Irideae</taxon>
        <taxon>Iris</taxon>
    </lineage>
</organism>
<dbReference type="EMBL" id="JANAVB010034218">
    <property type="protein sequence ID" value="KAJ6807112.1"/>
    <property type="molecule type" value="Genomic_DNA"/>
</dbReference>
<dbReference type="InterPro" id="IPR045117">
    <property type="entry name" value="ATXN2-like"/>
</dbReference>
<proteinExistence type="predicted"/>
<keyword evidence="3" id="KW-1185">Reference proteome</keyword>
<dbReference type="AlphaFoldDB" id="A0AAX6ESG6"/>
<dbReference type="GO" id="GO:0010494">
    <property type="term" value="C:cytoplasmic stress granule"/>
    <property type="evidence" value="ECO:0007669"/>
    <property type="project" value="TreeGrafter"/>
</dbReference>
<dbReference type="InterPro" id="IPR025852">
    <property type="entry name" value="SM_dom_ATX"/>
</dbReference>
<name>A0AAX6ESG6_IRIPA</name>
<accession>A0AAX6ESG6</accession>
<sequence length="493" mass="52269">MGGLEKGEKMKEDPSSSSSSLLLFTTMCMVGLPVEVQVKDGSLYSGVFHTASLHNGYGVILKKARKIGKGRHATFFTRGCLVDTLVVFSDDLVQIAVKDILLPAERIIGNLDGDGTEAATRKIETVACILDSERDLKPLVFGNNSPLGQVEKDMPEGEEDSCKHIDETPEANKIVQESHCPNSNDVSPVQVNSADDSHGAIKSPAVRSDKLEYHLNMCSTSTSFPSSDSQTSTVSSSSTLLSNIRTSLCPSLPESPNMPISKKSSSCVTSAKEFKLNPGAKVFSPSPANSRSAGAALPTITSPCFISNIPFVLPIATAEPGVEVSSFPSRASVPTKLVQYNGFVNGHTGVAAQYSRHVVGYGGAQQQPVRFCGPYQSLQAAPAYLHPTSPQVTIGRTGQLVYVHPVAQDTILGASVFPQGSPYPSLNHCQVNMPKLQGNTTPPLQFCMAPSPLVTSAAQTFAVPSQIPFSQPFPATRPISVTSGNGLFASKFP</sequence>
<protein>
    <submittedName>
        <fullName evidence="2">Polyadenylate-binding protein-interacting protein 4-like isoform X2</fullName>
    </submittedName>
</protein>